<dbReference type="Proteomes" id="UP000299102">
    <property type="component" value="Unassembled WGS sequence"/>
</dbReference>
<reference evidence="1 2" key="1">
    <citation type="journal article" date="2019" name="Commun. Biol.">
        <title>The bagworm genome reveals a unique fibroin gene that provides high tensile strength.</title>
        <authorList>
            <person name="Kono N."/>
            <person name="Nakamura H."/>
            <person name="Ohtoshi R."/>
            <person name="Tomita M."/>
            <person name="Numata K."/>
            <person name="Arakawa K."/>
        </authorList>
    </citation>
    <scope>NUCLEOTIDE SEQUENCE [LARGE SCALE GENOMIC DNA]</scope>
</reference>
<comment type="caution">
    <text evidence="1">The sequence shown here is derived from an EMBL/GenBank/DDBJ whole genome shotgun (WGS) entry which is preliminary data.</text>
</comment>
<organism evidence="1 2">
    <name type="scientific">Eumeta variegata</name>
    <name type="common">Bagworm moth</name>
    <name type="synonym">Eumeta japonica</name>
    <dbReference type="NCBI Taxonomy" id="151549"/>
    <lineage>
        <taxon>Eukaryota</taxon>
        <taxon>Metazoa</taxon>
        <taxon>Ecdysozoa</taxon>
        <taxon>Arthropoda</taxon>
        <taxon>Hexapoda</taxon>
        <taxon>Insecta</taxon>
        <taxon>Pterygota</taxon>
        <taxon>Neoptera</taxon>
        <taxon>Endopterygota</taxon>
        <taxon>Lepidoptera</taxon>
        <taxon>Glossata</taxon>
        <taxon>Ditrysia</taxon>
        <taxon>Tineoidea</taxon>
        <taxon>Psychidae</taxon>
        <taxon>Oiketicinae</taxon>
        <taxon>Eumeta</taxon>
    </lineage>
</organism>
<evidence type="ECO:0000313" key="2">
    <source>
        <dbReference type="Proteomes" id="UP000299102"/>
    </source>
</evidence>
<proteinExistence type="predicted"/>
<gene>
    <name evidence="1" type="ORF">EVAR_57373_1</name>
</gene>
<evidence type="ECO:0000313" key="1">
    <source>
        <dbReference type="EMBL" id="GBP86252.1"/>
    </source>
</evidence>
<dbReference type="AlphaFoldDB" id="A0A4C1ZFQ6"/>
<accession>A0A4C1ZFQ6</accession>
<keyword evidence="2" id="KW-1185">Reference proteome</keyword>
<name>A0A4C1ZFQ6_EUMVA</name>
<dbReference type="EMBL" id="BGZK01001782">
    <property type="protein sequence ID" value="GBP86252.1"/>
    <property type="molecule type" value="Genomic_DNA"/>
</dbReference>
<protein>
    <submittedName>
        <fullName evidence="1">Uncharacterized protein</fullName>
    </submittedName>
</protein>
<sequence>MARAARAPYMCLINNSSGRAVPRIDFPFYFSGVASAVNKSILAPDSRTVKHPARGLHAARARPLRLSHVRRRKRTHPVRPRAPAGRAFAAGESVFSDLVHETWATI</sequence>